<evidence type="ECO:0000313" key="1">
    <source>
        <dbReference type="EMBL" id="CAB3762825.1"/>
    </source>
</evidence>
<keyword evidence="3" id="KW-1185">Reference proteome</keyword>
<organism evidence="2 3">
    <name type="scientific">Burkholderia puraquae</name>
    <dbReference type="NCBI Taxonomy" id="1904757"/>
    <lineage>
        <taxon>Bacteria</taxon>
        <taxon>Pseudomonadati</taxon>
        <taxon>Pseudomonadota</taxon>
        <taxon>Betaproteobacteria</taxon>
        <taxon>Burkholderiales</taxon>
        <taxon>Burkholderiaceae</taxon>
        <taxon>Burkholderia</taxon>
        <taxon>Burkholderia cepacia complex</taxon>
    </lineage>
</organism>
<dbReference type="EMBL" id="NBYX01000013">
    <property type="protein sequence ID" value="ORT83443.1"/>
    <property type="molecule type" value="Genomic_DNA"/>
</dbReference>
<protein>
    <recommendedName>
        <fullName evidence="5">DUF2513 domain-containing protein</fullName>
    </recommendedName>
</protein>
<sequence length="134" mass="14937">MKRNMDLLRELMLKLEVLPVPTTTFRMIHGHEDEVRIDGYTVEEIDYHLSLLDQAGFIHAGGLDFGMGIDIGGTAFRGLTWAGHDFIDSVRSKDVWDQTKVAAAKVGGFTVDILVTAAKAYVQRKFTEFLSGPH</sequence>
<dbReference type="OrthoDB" id="6960201at2"/>
<accession>A0A1X1PCR7</accession>
<dbReference type="Proteomes" id="UP000494135">
    <property type="component" value="Unassembled WGS sequence"/>
</dbReference>
<evidence type="ECO:0000313" key="4">
    <source>
        <dbReference type="Proteomes" id="UP000494135"/>
    </source>
</evidence>
<dbReference type="InterPro" id="IPR019650">
    <property type="entry name" value="DUF2513"/>
</dbReference>
<reference evidence="1 4" key="2">
    <citation type="submission" date="2020-04" db="EMBL/GenBank/DDBJ databases">
        <authorList>
            <person name="De Canck E."/>
        </authorList>
    </citation>
    <scope>NUCLEOTIDE SEQUENCE [LARGE SCALE GENOMIC DNA]</scope>
    <source>
        <strain evidence="1 4">LMG 29660</strain>
    </source>
</reference>
<dbReference type="EMBL" id="CADIKG010000012">
    <property type="protein sequence ID" value="CAB3762825.1"/>
    <property type="molecule type" value="Genomic_DNA"/>
</dbReference>
<gene>
    <name evidence="2" type="ORF">B7G54_24295</name>
    <name evidence="1" type="ORF">LMG29660_04582</name>
</gene>
<dbReference type="Pfam" id="PF10711">
    <property type="entry name" value="DUF2513"/>
    <property type="match status" value="1"/>
</dbReference>
<reference evidence="2 3" key="1">
    <citation type="submission" date="2017-04" db="EMBL/GenBank/DDBJ databases">
        <title>Burkholderia puraquae sp. nov., a novel Burkholderia cepacia complex species from hospital setting samples.</title>
        <authorList>
            <person name="Martina P."/>
            <person name="Leguizamon M."/>
            <person name="Prieto C."/>
            <person name="Sousa S."/>
            <person name="Montanaro P."/>
            <person name="Draghi W."/>
            <person name="Staembler M."/>
            <person name="Bettiol M."/>
            <person name="Figoli C."/>
            <person name="Palau J."/>
            <person name="Alvarez F."/>
            <person name="Benetti S."/>
            <person name="Anchat E."/>
            <person name="Vescina C."/>
            <person name="Ferreras J."/>
            <person name="Lasch P."/>
            <person name="Lagares A."/>
            <person name="Zorreguieta A."/>
            <person name="Yantorno O."/>
            <person name="Bosch A."/>
        </authorList>
    </citation>
    <scope>NUCLEOTIDE SEQUENCE [LARGE SCALE GENOMIC DNA]</scope>
    <source>
        <strain evidence="2 3">CAMPA 1040</strain>
    </source>
</reference>
<dbReference type="AlphaFoldDB" id="A0A1X1PCR7"/>
<dbReference type="RefSeq" id="WP_085041377.1">
    <property type="nucleotide sequence ID" value="NZ_CADIKG010000012.1"/>
</dbReference>
<name>A0A1X1PCR7_9BURK</name>
<proteinExistence type="predicted"/>
<evidence type="ECO:0000313" key="3">
    <source>
        <dbReference type="Proteomes" id="UP000193146"/>
    </source>
</evidence>
<evidence type="ECO:0000313" key="2">
    <source>
        <dbReference type="EMBL" id="ORT83443.1"/>
    </source>
</evidence>
<dbReference type="Proteomes" id="UP000193146">
    <property type="component" value="Unassembled WGS sequence"/>
</dbReference>
<evidence type="ECO:0008006" key="5">
    <source>
        <dbReference type="Google" id="ProtNLM"/>
    </source>
</evidence>